<comment type="caution">
    <text evidence="1">The sequence shown here is derived from an EMBL/GenBank/DDBJ whole genome shotgun (WGS) entry which is preliminary data.</text>
</comment>
<gene>
    <name evidence="1" type="ORF">QS748_05170</name>
</gene>
<organism evidence="1 2">
    <name type="scientific">Candidatus Endonucleibacter bathymodioli</name>
    <dbReference type="NCBI Taxonomy" id="539814"/>
    <lineage>
        <taxon>Bacteria</taxon>
        <taxon>Pseudomonadati</taxon>
        <taxon>Pseudomonadota</taxon>
        <taxon>Gammaproteobacteria</taxon>
        <taxon>Oceanospirillales</taxon>
        <taxon>Endozoicomonadaceae</taxon>
        <taxon>Candidatus Endonucleibacter</taxon>
    </lineage>
</organism>
<evidence type="ECO:0000313" key="1">
    <source>
        <dbReference type="EMBL" id="MDP0588601.1"/>
    </source>
</evidence>
<protein>
    <submittedName>
        <fullName evidence="1">Uncharacterized protein</fullName>
    </submittedName>
</protein>
<proteinExistence type="predicted"/>
<evidence type="ECO:0000313" key="2">
    <source>
        <dbReference type="Proteomes" id="UP001178148"/>
    </source>
</evidence>
<reference evidence="1 2" key="1">
    <citation type="journal article" date="2023" name="bioRxiv">
        <title>An intranuclear bacterial parasite of deep-sea mussels expresses apoptosis inhibitors acquired from its host.</title>
        <authorList>
            <person name="Gonzalez Porras M.A."/>
            <person name="Assie A."/>
            <person name="Tietjen M."/>
            <person name="Violette M."/>
            <person name="Kleiner M."/>
            <person name="Gruber-Vodicka H."/>
            <person name="Dubilier N."/>
            <person name="Leisch N."/>
        </authorList>
    </citation>
    <scope>NUCLEOTIDE SEQUENCE [LARGE SCALE GENOMIC DNA]</scope>
    <source>
        <strain evidence="1">IAP13</strain>
    </source>
</reference>
<accession>A0AA90SM85</accession>
<sequence>MVIAVLLSVVSNQSSVLGSVACKAVAGGARGLCSFMVSCEIYEVIMQILTSDEWVRYACNS</sequence>
<dbReference type="Proteomes" id="UP001178148">
    <property type="component" value="Unassembled WGS sequence"/>
</dbReference>
<keyword evidence="2" id="KW-1185">Reference proteome</keyword>
<name>A0AA90SM85_9GAMM</name>
<dbReference type="EMBL" id="JASXSV010000006">
    <property type="protein sequence ID" value="MDP0588601.1"/>
    <property type="molecule type" value="Genomic_DNA"/>
</dbReference>
<dbReference type="AlphaFoldDB" id="A0AA90SM85"/>